<dbReference type="InterPro" id="IPR010929">
    <property type="entry name" value="PDR_CDR_ABC"/>
</dbReference>
<keyword evidence="4 7" id="KW-0812">Transmembrane</keyword>
<dbReference type="InterPro" id="IPR013525">
    <property type="entry name" value="ABC2_TM"/>
</dbReference>
<evidence type="ECO:0000256" key="1">
    <source>
        <dbReference type="ARBA" id="ARBA00004141"/>
    </source>
</evidence>
<feature type="transmembrane region" description="Helical" evidence="7">
    <location>
        <begin position="749"/>
        <end position="770"/>
    </location>
</feature>
<feature type="domain" description="ABC transporter family G" evidence="10">
    <location>
        <begin position="609"/>
        <end position="669"/>
    </location>
</feature>
<evidence type="ECO:0000313" key="11">
    <source>
        <dbReference type="EMBL" id="SPJ72626.1"/>
    </source>
</evidence>
<dbReference type="GO" id="GO:0140359">
    <property type="term" value="F:ABC-type transporter activity"/>
    <property type="evidence" value="ECO:0007669"/>
    <property type="project" value="InterPro"/>
</dbReference>
<evidence type="ECO:0000256" key="4">
    <source>
        <dbReference type="ARBA" id="ARBA00022692"/>
    </source>
</evidence>
<evidence type="ECO:0000313" key="12">
    <source>
        <dbReference type="Proteomes" id="UP001187734"/>
    </source>
</evidence>
<dbReference type="Gene3D" id="3.40.50.300">
    <property type="entry name" value="P-loop containing nucleotide triphosphate hydrolases"/>
    <property type="match status" value="1"/>
</dbReference>
<feature type="transmembrane region" description="Helical" evidence="7">
    <location>
        <begin position="1022"/>
        <end position="1041"/>
    </location>
</feature>
<evidence type="ECO:0000259" key="8">
    <source>
        <dbReference type="Pfam" id="PF01061"/>
    </source>
</evidence>
<evidence type="ECO:0000256" key="3">
    <source>
        <dbReference type="ARBA" id="ARBA00022448"/>
    </source>
</evidence>
<evidence type="ECO:0000259" key="10">
    <source>
        <dbReference type="Pfam" id="PF19055"/>
    </source>
</evidence>
<keyword evidence="6 7" id="KW-0472">Membrane</keyword>
<feature type="transmembrane region" description="Helical" evidence="7">
    <location>
        <begin position="897"/>
        <end position="917"/>
    </location>
</feature>
<comment type="caution">
    <text evidence="11">The sequence shown here is derived from an EMBL/GenBank/DDBJ whole genome shotgun (WGS) entry which is preliminary data.</text>
</comment>
<reference evidence="11" key="1">
    <citation type="submission" date="2018-03" db="EMBL/GenBank/DDBJ databases">
        <authorList>
            <person name="Guldener U."/>
        </authorList>
    </citation>
    <scope>NUCLEOTIDE SEQUENCE</scope>
</reference>
<dbReference type="GO" id="GO:0016020">
    <property type="term" value="C:membrane"/>
    <property type="evidence" value="ECO:0007669"/>
    <property type="project" value="UniProtKB-SubCell"/>
</dbReference>
<evidence type="ECO:0000259" key="9">
    <source>
        <dbReference type="Pfam" id="PF06422"/>
    </source>
</evidence>
<sequence>MTSHQERIIRPGFEGKAPRTPDEFAQVWKDSQIRRQLDQSITSYIEQHPFHDKHYYDFLASRRQDQSKNQRSLSPFTLSYWSQVKLTLWRSWLLFLGDPSTTVTMFVMNLLQALIVSSIFYNLQPDSSTISRRGILIFFLVLMNAFSSMLEIMTLYAKRKVVEKHARYALYHPSAEALAAMVCDLPYKVVNCIINNIIIYFMTNLRREPGPFFFFLLNIFVITLTMSMMFRLMGSLTKTIAQALAPALVILLVIMLYTGYAIKVQNMQNWLAWLRWLNPVHYGFESLMLNEFVGRTFSCAMFIPSGVSYGSISPMQRICAVAGSQPGKDFVDGTTYLDISYGYTNSHRWRNLGIMLVYMVFFLVCHLIATEYVASERSKGEVLVFTREAMAQRKKAFSADVEATPSRVVVAVQQAQSGPANIKSQTSIFHWSNVCYDVKIGNETRRILDQVDGWVKPGTLTALMYLAQAKQRSLMLLQAELQWVLSLGTCSWMAALEISHSSGKRATSRNKTFTCTLRLYVEKIAYVDTVIDLLEMNEYSNAIIGTLGEGLNVEQRKRLTIGVELAARPELLVFLDEPTSGLDSQTSWSICNLMEKLTKAGQAILCTIHQPSAILFQRFDRLLLLAKGGKTVYFGDIGKSSCILTDYIVRNGGPPLPLDANPAEYMLNVIGAAPGARTDIDWPAVWRASPEYQSVQRELSRLSSNPIQPINESANSSTEYTEFAASYSLQFKEVVRRAFQQYWRSPSYIYSKAFLSIGAAIFIGLSFLNANNTQSGLQNQMFGVFIFLTVFSQLVDQIMPVFVSQRMMYEARERPAKAYSWTTFLGANIVVELSYNTAMSVFSFLLWYFPMGLYRNARETGTEHSRSTTIFLFIWVFFIFTTSFAFLAIAGLDSAEVAGGIVGLLTIMMFTFCGVVATPDKMPGFWIFMYRCNPFTYFVEGFLSTALANAKATCAANEYLQFEPPNGSTCGDYMMQYINDRGGFLRDRDETSLCEFCQLDQTNNFLNGVNIDFDNRWRDFGLMWVFVIFNLGAAVFLYWLARVPKVKKSTNS</sequence>
<dbReference type="AlphaFoldDB" id="A0AAE8M1N9"/>
<evidence type="ECO:0000256" key="6">
    <source>
        <dbReference type="ARBA" id="ARBA00023136"/>
    </source>
</evidence>
<feature type="transmembrane region" description="Helical" evidence="7">
    <location>
        <begin position="869"/>
        <end position="890"/>
    </location>
</feature>
<feature type="transmembrane region" description="Helical" evidence="7">
    <location>
        <begin position="213"/>
        <end position="234"/>
    </location>
</feature>
<name>A0AAE8M1N9_9HYPO</name>
<dbReference type="GO" id="GO:0005524">
    <property type="term" value="F:ATP binding"/>
    <property type="evidence" value="ECO:0007669"/>
    <property type="project" value="InterPro"/>
</dbReference>
<keyword evidence="3" id="KW-0813">Transport</keyword>
<feature type="transmembrane region" description="Helical" evidence="7">
    <location>
        <begin position="352"/>
        <end position="369"/>
    </location>
</feature>
<evidence type="ECO:0000256" key="2">
    <source>
        <dbReference type="ARBA" id="ARBA00006012"/>
    </source>
</evidence>
<feature type="transmembrane region" description="Helical" evidence="7">
    <location>
        <begin position="103"/>
        <end position="123"/>
    </location>
</feature>
<dbReference type="InterPro" id="IPR027417">
    <property type="entry name" value="P-loop_NTPase"/>
</dbReference>
<feature type="transmembrane region" description="Helical" evidence="7">
    <location>
        <begin position="135"/>
        <end position="157"/>
    </location>
</feature>
<dbReference type="Proteomes" id="UP001187734">
    <property type="component" value="Unassembled WGS sequence"/>
</dbReference>
<keyword evidence="5 7" id="KW-1133">Transmembrane helix</keyword>
<dbReference type="EMBL" id="ONZP01000070">
    <property type="protein sequence ID" value="SPJ72626.1"/>
    <property type="molecule type" value="Genomic_DNA"/>
</dbReference>
<comment type="subcellular location">
    <subcellularLocation>
        <location evidence="1">Membrane</location>
        <topology evidence="1">Multi-pass membrane protein</topology>
    </subcellularLocation>
</comment>
<protein>
    <submittedName>
        <fullName evidence="11">Related to ABC1 transport protein</fullName>
    </submittedName>
</protein>
<comment type="similarity">
    <text evidence="2">Belongs to the ABC transporter superfamily. ABCG family. PDR (TC 3.A.1.205) subfamily.</text>
</comment>
<dbReference type="SUPFAM" id="SSF52540">
    <property type="entry name" value="P-loop containing nucleoside triphosphate hydrolases"/>
    <property type="match status" value="1"/>
</dbReference>
<dbReference type="Pfam" id="PF06422">
    <property type="entry name" value="PDR_CDR"/>
    <property type="match status" value="1"/>
</dbReference>
<proteinExistence type="inferred from homology"/>
<dbReference type="Pfam" id="PF01061">
    <property type="entry name" value="ABC2_membrane"/>
    <property type="match status" value="2"/>
</dbReference>
<dbReference type="PANTHER" id="PTHR19241">
    <property type="entry name" value="ATP-BINDING CASSETTE TRANSPORTER"/>
    <property type="match status" value="1"/>
</dbReference>
<feature type="domain" description="CDR ABC transporter" evidence="9">
    <location>
        <begin position="303"/>
        <end position="393"/>
    </location>
</feature>
<feature type="transmembrane region" description="Helical" evidence="7">
    <location>
        <begin position="240"/>
        <end position="262"/>
    </location>
</feature>
<accession>A0AAE8M1N9</accession>
<evidence type="ECO:0000256" key="5">
    <source>
        <dbReference type="ARBA" id="ARBA00022989"/>
    </source>
</evidence>
<dbReference type="InterPro" id="IPR043926">
    <property type="entry name" value="ABCG_dom"/>
</dbReference>
<organism evidence="11 12">
    <name type="scientific">Fusarium torulosum</name>
    <dbReference type="NCBI Taxonomy" id="33205"/>
    <lineage>
        <taxon>Eukaryota</taxon>
        <taxon>Fungi</taxon>
        <taxon>Dikarya</taxon>
        <taxon>Ascomycota</taxon>
        <taxon>Pezizomycotina</taxon>
        <taxon>Sordariomycetes</taxon>
        <taxon>Hypocreomycetidae</taxon>
        <taxon>Hypocreales</taxon>
        <taxon>Nectriaceae</taxon>
        <taxon>Fusarium</taxon>
    </lineage>
</organism>
<feature type="domain" description="ABC-2 type transporter transmembrane" evidence="8">
    <location>
        <begin position="83"/>
        <end position="292"/>
    </location>
</feature>
<feature type="transmembrane region" description="Helical" evidence="7">
    <location>
        <begin position="824"/>
        <end position="849"/>
    </location>
</feature>
<feature type="domain" description="ABC-2 type transporter transmembrane" evidence="8">
    <location>
        <begin position="730"/>
        <end position="945"/>
    </location>
</feature>
<dbReference type="Pfam" id="PF19055">
    <property type="entry name" value="ABC2_membrane_7"/>
    <property type="match status" value="1"/>
</dbReference>
<feature type="transmembrane region" description="Helical" evidence="7">
    <location>
        <begin position="782"/>
        <end position="803"/>
    </location>
</feature>
<gene>
    <name evidence="11" type="ORF">FTOL_02355</name>
</gene>
<feature type="transmembrane region" description="Helical" evidence="7">
    <location>
        <begin position="177"/>
        <end position="201"/>
    </location>
</feature>
<keyword evidence="12" id="KW-1185">Reference proteome</keyword>
<evidence type="ECO:0000256" key="7">
    <source>
        <dbReference type="SAM" id="Phobius"/>
    </source>
</evidence>